<organism evidence="2 3">
    <name type="scientific">Luteolibacter algae</name>
    <dbReference type="NCBI Taxonomy" id="454151"/>
    <lineage>
        <taxon>Bacteria</taxon>
        <taxon>Pseudomonadati</taxon>
        <taxon>Verrucomicrobiota</taxon>
        <taxon>Verrucomicrobiia</taxon>
        <taxon>Verrucomicrobiales</taxon>
        <taxon>Verrucomicrobiaceae</taxon>
        <taxon>Luteolibacter</taxon>
    </lineage>
</organism>
<evidence type="ECO:0000313" key="2">
    <source>
        <dbReference type="EMBL" id="MFD2255093.1"/>
    </source>
</evidence>
<reference evidence="3" key="1">
    <citation type="journal article" date="2019" name="Int. J. Syst. Evol. Microbiol.">
        <title>The Global Catalogue of Microorganisms (GCM) 10K type strain sequencing project: providing services to taxonomists for standard genome sequencing and annotation.</title>
        <authorList>
            <consortium name="The Broad Institute Genomics Platform"/>
            <consortium name="The Broad Institute Genome Sequencing Center for Infectious Disease"/>
            <person name="Wu L."/>
            <person name="Ma J."/>
        </authorList>
    </citation>
    <scope>NUCLEOTIDE SEQUENCE [LARGE SCALE GENOMIC DNA]</scope>
    <source>
        <strain evidence="3">CGMCC 4.7106</strain>
    </source>
</reference>
<gene>
    <name evidence="2" type="ORF">ACFSSA_00255</name>
</gene>
<comment type="caution">
    <text evidence="2">The sequence shown here is derived from an EMBL/GenBank/DDBJ whole genome shotgun (WGS) entry which is preliminary data.</text>
</comment>
<proteinExistence type="predicted"/>
<keyword evidence="1" id="KW-0732">Signal</keyword>
<dbReference type="RefSeq" id="WP_386817755.1">
    <property type="nucleotide sequence ID" value="NZ_JBHUIT010000001.1"/>
</dbReference>
<evidence type="ECO:0000313" key="3">
    <source>
        <dbReference type="Proteomes" id="UP001597375"/>
    </source>
</evidence>
<accession>A0ABW5D486</accession>
<dbReference type="PANTHER" id="PTHR37489">
    <property type="entry name" value="DUF3500 DOMAIN-CONTAINING PROTEIN"/>
    <property type="match status" value="1"/>
</dbReference>
<dbReference type="EMBL" id="JBHUIT010000001">
    <property type="protein sequence ID" value="MFD2255093.1"/>
    <property type="molecule type" value="Genomic_DNA"/>
</dbReference>
<feature type="signal peptide" evidence="1">
    <location>
        <begin position="1"/>
        <end position="17"/>
    </location>
</feature>
<protein>
    <submittedName>
        <fullName evidence="2">DUF3500 domain-containing protein</fullName>
    </submittedName>
</protein>
<dbReference type="PANTHER" id="PTHR37489:SF1">
    <property type="entry name" value="DUF3500 DOMAIN-CONTAINING PROTEIN"/>
    <property type="match status" value="1"/>
</dbReference>
<feature type="chain" id="PRO_5046873428" evidence="1">
    <location>
        <begin position="18"/>
        <end position="342"/>
    </location>
</feature>
<dbReference type="Pfam" id="PF12006">
    <property type="entry name" value="DUF3500"/>
    <property type="match status" value="1"/>
</dbReference>
<dbReference type="Proteomes" id="UP001597375">
    <property type="component" value="Unassembled WGS sequence"/>
</dbReference>
<dbReference type="InterPro" id="IPR021889">
    <property type="entry name" value="DUF3500"/>
</dbReference>
<sequence length="342" mass="38021">MNKILLFTLFAASPIMAKESSQADAAALQQVSSEMTSAAKAFLASLDEAQAAKARFPFDSDERMNWAYVPKARKGIPLEELNEKQISLVRELLKSALSDPGMNKADAIMSLEAFLAEIEKRPELRNPKAYFTSIFGEPEDSGTWGWRYEGHHLSLNYTLAGGKAIAVTPSFFAANPGEIKIDHEMKGTRPLAAEEDLARALAGTLAENGKPVLFSEKAPREILSAGDRKITQLQPVGIKASDMTAAQQDALMELIAEFANRHRKELAEQDLKRIKANLANLRFGWAGGLKRDEPYYYRIQGKDFLVEVANVQNNGNHIHTTWRDRSNDFGRDLLGDHVDHEH</sequence>
<keyword evidence="3" id="KW-1185">Reference proteome</keyword>
<name>A0ABW5D486_9BACT</name>
<evidence type="ECO:0000256" key="1">
    <source>
        <dbReference type="SAM" id="SignalP"/>
    </source>
</evidence>